<dbReference type="InterPro" id="IPR036513">
    <property type="entry name" value="STAS_dom_sf"/>
</dbReference>
<dbReference type="InterPro" id="IPR058548">
    <property type="entry name" value="MlaB-like_STAS"/>
</dbReference>
<proteinExistence type="predicted"/>
<sequence>MDIAVSAGPSLRWAVITVSGELDIDTAADLRQALAAAVTVYEETVIDLAGVDFCDCAGIGTLVAAGEPGPPPRPPAARAPHPRPPAATAALHPHPPGRQRSVPPGIGPAGTPRGGPGRAVA</sequence>
<reference evidence="3" key="1">
    <citation type="submission" date="2024-07" db="EMBL/GenBank/DDBJ databases">
        <authorList>
            <person name="Yu S.T."/>
        </authorList>
    </citation>
    <scope>NUCLEOTIDE SEQUENCE</scope>
    <source>
        <strain evidence="3">R41</strain>
    </source>
</reference>
<name>A0AB39R982_9ACTN</name>
<dbReference type="SUPFAM" id="SSF52091">
    <property type="entry name" value="SpoIIaa-like"/>
    <property type="match status" value="1"/>
</dbReference>
<evidence type="ECO:0000256" key="1">
    <source>
        <dbReference type="SAM" id="MobiDB-lite"/>
    </source>
</evidence>
<dbReference type="EMBL" id="CP163443">
    <property type="protein sequence ID" value="XDQ50270.1"/>
    <property type="molecule type" value="Genomic_DNA"/>
</dbReference>
<dbReference type="PROSITE" id="PS50801">
    <property type="entry name" value="STAS"/>
    <property type="match status" value="1"/>
</dbReference>
<gene>
    <name evidence="3" type="ORF">AB5J53_00275</name>
</gene>
<dbReference type="InterPro" id="IPR002645">
    <property type="entry name" value="STAS_dom"/>
</dbReference>
<protein>
    <submittedName>
        <fullName evidence="3">STAS domain-containing protein</fullName>
    </submittedName>
</protein>
<feature type="region of interest" description="Disordered" evidence="1">
    <location>
        <begin position="62"/>
        <end position="121"/>
    </location>
</feature>
<feature type="domain" description="STAS" evidence="2">
    <location>
        <begin position="15"/>
        <end position="63"/>
    </location>
</feature>
<feature type="compositionally biased region" description="Pro residues" evidence="1">
    <location>
        <begin position="68"/>
        <end position="85"/>
    </location>
</feature>
<evidence type="ECO:0000313" key="3">
    <source>
        <dbReference type="EMBL" id="XDQ50270.1"/>
    </source>
</evidence>
<dbReference type="CDD" id="cd07043">
    <property type="entry name" value="STAS_anti-anti-sigma_factors"/>
    <property type="match status" value="1"/>
</dbReference>
<dbReference type="RefSeq" id="WP_369243627.1">
    <property type="nucleotide sequence ID" value="NZ_CP163443.1"/>
</dbReference>
<accession>A0AB39R982</accession>
<dbReference type="Gene3D" id="3.30.750.24">
    <property type="entry name" value="STAS domain"/>
    <property type="match status" value="1"/>
</dbReference>
<feature type="compositionally biased region" description="Gly residues" evidence="1">
    <location>
        <begin position="112"/>
        <end position="121"/>
    </location>
</feature>
<organism evidence="3">
    <name type="scientific">Streptomyces sp. R41</name>
    <dbReference type="NCBI Taxonomy" id="3238632"/>
    <lineage>
        <taxon>Bacteria</taxon>
        <taxon>Bacillati</taxon>
        <taxon>Actinomycetota</taxon>
        <taxon>Actinomycetes</taxon>
        <taxon>Kitasatosporales</taxon>
        <taxon>Streptomycetaceae</taxon>
        <taxon>Streptomyces</taxon>
    </lineage>
</organism>
<dbReference type="Pfam" id="PF13466">
    <property type="entry name" value="STAS_2"/>
    <property type="match status" value="1"/>
</dbReference>
<evidence type="ECO:0000259" key="2">
    <source>
        <dbReference type="PROSITE" id="PS50801"/>
    </source>
</evidence>
<dbReference type="AlphaFoldDB" id="A0AB39R982"/>